<evidence type="ECO:0000313" key="3">
    <source>
        <dbReference type="Proteomes" id="UP001283361"/>
    </source>
</evidence>
<keyword evidence="3" id="KW-1185">Reference proteome</keyword>
<evidence type="ECO:0000256" key="1">
    <source>
        <dbReference type="SAM" id="MobiDB-lite"/>
    </source>
</evidence>
<evidence type="ECO:0000313" key="2">
    <source>
        <dbReference type="EMBL" id="KAK3800270.1"/>
    </source>
</evidence>
<feature type="region of interest" description="Disordered" evidence="1">
    <location>
        <begin position="25"/>
        <end position="60"/>
    </location>
</feature>
<accession>A0AAE1B641</accession>
<reference evidence="2" key="1">
    <citation type="journal article" date="2023" name="G3 (Bethesda)">
        <title>A reference genome for the long-term kleptoplast-retaining sea slug Elysia crispata morphotype clarki.</title>
        <authorList>
            <person name="Eastman K.E."/>
            <person name="Pendleton A.L."/>
            <person name="Shaikh M.A."/>
            <person name="Suttiyut T."/>
            <person name="Ogas R."/>
            <person name="Tomko P."/>
            <person name="Gavelis G."/>
            <person name="Widhalm J.R."/>
            <person name="Wisecaver J.H."/>
        </authorList>
    </citation>
    <scope>NUCLEOTIDE SEQUENCE</scope>
    <source>
        <strain evidence="2">ECLA1</strain>
    </source>
</reference>
<comment type="caution">
    <text evidence="2">The sequence shown here is derived from an EMBL/GenBank/DDBJ whole genome shotgun (WGS) entry which is preliminary data.</text>
</comment>
<protein>
    <submittedName>
        <fullName evidence="2">Uncharacterized protein</fullName>
    </submittedName>
</protein>
<dbReference type="Proteomes" id="UP001283361">
    <property type="component" value="Unassembled WGS sequence"/>
</dbReference>
<dbReference type="AlphaFoldDB" id="A0AAE1B641"/>
<dbReference type="EMBL" id="JAWDGP010000468">
    <property type="protein sequence ID" value="KAK3800270.1"/>
    <property type="molecule type" value="Genomic_DNA"/>
</dbReference>
<gene>
    <name evidence="2" type="ORF">RRG08_065515</name>
</gene>
<proteinExistence type="predicted"/>
<organism evidence="2 3">
    <name type="scientific">Elysia crispata</name>
    <name type="common">lettuce slug</name>
    <dbReference type="NCBI Taxonomy" id="231223"/>
    <lineage>
        <taxon>Eukaryota</taxon>
        <taxon>Metazoa</taxon>
        <taxon>Spiralia</taxon>
        <taxon>Lophotrochozoa</taxon>
        <taxon>Mollusca</taxon>
        <taxon>Gastropoda</taxon>
        <taxon>Heterobranchia</taxon>
        <taxon>Euthyneura</taxon>
        <taxon>Panpulmonata</taxon>
        <taxon>Sacoglossa</taxon>
        <taxon>Placobranchoidea</taxon>
        <taxon>Plakobranchidae</taxon>
        <taxon>Elysia</taxon>
    </lineage>
</organism>
<name>A0AAE1B641_9GAST</name>
<sequence>MRSSQDCIVSLPLVVRDLTVTNGLLGEEQTSGNGHGTEGHCQDNRSGGSERFPRMTDPSRQLDLNRSVDCPCRLTDERTSHSSIFCYFVKTNHGRLEAKALE</sequence>